<keyword evidence="2" id="KW-0732">Signal</keyword>
<dbReference type="EMBL" id="CP001643">
    <property type="protein sequence ID" value="ACU86242.1"/>
    <property type="molecule type" value="Genomic_DNA"/>
</dbReference>
<gene>
    <name evidence="3" type="ordered locus">Bfae_24540</name>
</gene>
<feature type="compositionally biased region" description="Low complexity" evidence="1">
    <location>
        <begin position="29"/>
        <end position="54"/>
    </location>
</feature>
<evidence type="ECO:0000313" key="3">
    <source>
        <dbReference type="EMBL" id="ACU86242.1"/>
    </source>
</evidence>
<keyword evidence="4" id="KW-1185">Reference proteome</keyword>
<feature type="signal peptide" evidence="2">
    <location>
        <begin position="1"/>
        <end position="32"/>
    </location>
</feature>
<dbReference type="OrthoDB" id="4794089at2"/>
<evidence type="ECO:0000256" key="1">
    <source>
        <dbReference type="SAM" id="MobiDB-lite"/>
    </source>
</evidence>
<dbReference type="Proteomes" id="UP000001919">
    <property type="component" value="Chromosome"/>
</dbReference>
<organism evidence="3 4">
    <name type="scientific">Brachybacterium faecium (strain ATCC 43885 / DSM 4810 / JCM 11609 / LMG 19847 / NBRC 14762 / NCIMB 9860 / 6-10)</name>
    <dbReference type="NCBI Taxonomy" id="446465"/>
    <lineage>
        <taxon>Bacteria</taxon>
        <taxon>Bacillati</taxon>
        <taxon>Actinomycetota</taxon>
        <taxon>Actinomycetes</taxon>
        <taxon>Micrococcales</taxon>
        <taxon>Dermabacteraceae</taxon>
        <taxon>Brachybacterium</taxon>
    </lineage>
</organism>
<name>C7MFM5_BRAFD</name>
<dbReference type="HOGENOM" id="CLU_867839_0_0_11"/>
<feature type="region of interest" description="Disordered" evidence="1">
    <location>
        <begin position="29"/>
        <end position="108"/>
    </location>
</feature>
<dbReference type="PATRIC" id="fig|446465.5.peg.2429"/>
<dbReference type="eggNOG" id="ENOG5030XZ4">
    <property type="taxonomic scope" value="Bacteria"/>
</dbReference>
<sequence length="320" mass="32636">MTITSFGRRVRAATALGAGAALLALTGCGTSAESPEDAPAATSDSAAEDTASAPEQEDPADESTDSDSEDGAADSEDGTDDGDDADSTGDETSGDDEGAGEDGAAMGDRTRIMLRTELGVDDTSGDGALALPAEELAALLAEPFGDTAECSDELLLEPGADPVDCKGPASFDDTAPTEPWVANVVFVPGEGGFQDGARVAVLFSTGEALPETAEELLDEDVTVTGVGFGSMFGVEPLSAEELAESTLQTLTSENAYVPVDEMAEWSEVTCEDGMDFDDFATVGCEASTADGESWELLVAPGTYVDNDQGLLVGIDVRPDA</sequence>
<reference evidence="3 4" key="1">
    <citation type="journal article" date="2009" name="Stand. Genomic Sci.">
        <title>Complete genome sequence of Brachybacterium faecium type strain (Schefferle 6-10).</title>
        <authorList>
            <person name="Lapidus A."/>
            <person name="Pukall R."/>
            <person name="Labuttii K."/>
            <person name="Copeland A."/>
            <person name="Del Rio T.G."/>
            <person name="Nolan M."/>
            <person name="Chen F."/>
            <person name="Lucas S."/>
            <person name="Tice H."/>
            <person name="Cheng J.F."/>
            <person name="Bruce D."/>
            <person name="Goodwin L."/>
            <person name="Pitluck S."/>
            <person name="Rohde M."/>
            <person name="Goker M."/>
            <person name="Pati A."/>
            <person name="Ivanova N."/>
            <person name="Mavrommatis K."/>
            <person name="Chen A."/>
            <person name="Palaniappan K."/>
            <person name="D'haeseleer P."/>
            <person name="Chain P."/>
            <person name="Bristow J."/>
            <person name="Eisen J.A."/>
            <person name="Markowitz V."/>
            <person name="Hugenholtz P."/>
            <person name="Kyrpides N.C."/>
            <person name="Klenk H.P."/>
        </authorList>
    </citation>
    <scope>NUCLEOTIDE SEQUENCE [LARGE SCALE GENOMIC DNA]</scope>
    <source>
        <strain evidence="4">ATCC 43885 / DSM 4810 / JCM 11609 / LMG 19847 / NBRC 14762 / NCIMB 9860 / 6-10</strain>
    </source>
</reference>
<dbReference type="KEGG" id="bfa:Bfae_24540"/>
<feature type="compositionally biased region" description="Acidic residues" evidence="1">
    <location>
        <begin position="55"/>
        <end position="100"/>
    </location>
</feature>
<evidence type="ECO:0000313" key="4">
    <source>
        <dbReference type="Proteomes" id="UP000001919"/>
    </source>
</evidence>
<proteinExistence type="predicted"/>
<dbReference type="AlphaFoldDB" id="C7MFM5"/>
<feature type="chain" id="PRO_5038497898" evidence="2">
    <location>
        <begin position="33"/>
        <end position="320"/>
    </location>
</feature>
<dbReference type="STRING" id="446465.Bfae_24540"/>
<accession>C7MFM5</accession>
<protein>
    <submittedName>
        <fullName evidence="3">Uncharacterized protein</fullName>
    </submittedName>
</protein>
<evidence type="ECO:0000256" key="2">
    <source>
        <dbReference type="SAM" id="SignalP"/>
    </source>
</evidence>